<reference evidence="3 4" key="1">
    <citation type="submission" date="2019-10" db="EMBL/GenBank/DDBJ databases">
        <title>Taxonomy of Antarctic Massilia spp.: description of Massilia rubra sp. nov., Massilia aquatica sp. nov., Massilia mucilaginosa sp. nov., Massilia frigida sp. nov. isolated from streams, lakes and regoliths.</title>
        <authorList>
            <person name="Holochova P."/>
            <person name="Sedlacek I."/>
            <person name="Kralova S."/>
            <person name="Maslanova I."/>
            <person name="Busse H.-J."/>
            <person name="Stankova E."/>
            <person name="Vrbovska V."/>
            <person name="Kovarovic V."/>
            <person name="Bartak M."/>
            <person name="Svec P."/>
            <person name="Pantucek R."/>
        </authorList>
    </citation>
    <scope>NUCLEOTIDE SEQUENCE [LARGE SCALE GENOMIC DNA]</scope>
    <source>
        <strain evidence="3 4">CCM 8733</strain>
    </source>
</reference>
<evidence type="ECO:0000313" key="3">
    <source>
        <dbReference type="EMBL" id="NHZ87603.1"/>
    </source>
</evidence>
<protein>
    <submittedName>
        <fullName evidence="3">PEP-CTERM sorting domain-containing protein</fullName>
    </submittedName>
</protein>
<gene>
    <name evidence="3" type="ORF">F2P45_00930</name>
</gene>
<comment type="caution">
    <text evidence="3">The sequence shown here is derived from an EMBL/GenBank/DDBJ whole genome shotgun (WGS) entry which is preliminary data.</text>
</comment>
<evidence type="ECO:0000313" key="4">
    <source>
        <dbReference type="Proteomes" id="UP000609726"/>
    </source>
</evidence>
<dbReference type="NCBIfam" id="TIGR02595">
    <property type="entry name" value="PEP_CTERM"/>
    <property type="match status" value="1"/>
</dbReference>
<sequence>MHAFFTFSRALIATAAMAACGGAVAATTGSISVTNVQFQIIDLTPDDGISAGISFTGFTGHATSLASNHSTWTFPSDQQYTKGDLITSTTALGRDRGTSAISQAGGLHLDVERHDSADKTSVGAKGSTSYGFVLAPNTKVIVTGSAQIKNDVSGPLPDNAYKGHKAFNLLRLTLRSYSHTLGKYEKTFSSGVVGPELVDIDDQFSLSTSNTGGADKELWFNTSAILSGANPVPEPATYAMFGVGLLMLGAMARRKRAPR</sequence>
<feature type="domain" description="Ice-binding protein C-terminal" evidence="2">
    <location>
        <begin position="231"/>
        <end position="255"/>
    </location>
</feature>
<feature type="chain" id="PRO_5046364149" evidence="1">
    <location>
        <begin position="26"/>
        <end position="259"/>
    </location>
</feature>
<organism evidence="3 4">
    <name type="scientific">Massilia mucilaginosa</name>
    <dbReference type="NCBI Taxonomy" id="2609282"/>
    <lineage>
        <taxon>Bacteria</taxon>
        <taxon>Pseudomonadati</taxon>
        <taxon>Pseudomonadota</taxon>
        <taxon>Betaproteobacteria</taxon>
        <taxon>Burkholderiales</taxon>
        <taxon>Oxalobacteraceae</taxon>
        <taxon>Telluria group</taxon>
        <taxon>Massilia</taxon>
    </lineage>
</organism>
<name>A0ABX0NLC2_9BURK</name>
<dbReference type="RefSeq" id="WP_166869900.1">
    <property type="nucleotide sequence ID" value="NZ_WHJH01000001.1"/>
</dbReference>
<dbReference type="Pfam" id="PF07589">
    <property type="entry name" value="PEP-CTERM"/>
    <property type="match status" value="1"/>
</dbReference>
<accession>A0ABX0NLC2</accession>
<keyword evidence="4" id="KW-1185">Reference proteome</keyword>
<feature type="signal peptide" evidence="1">
    <location>
        <begin position="1"/>
        <end position="25"/>
    </location>
</feature>
<evidence type="ECO:0000256" key="1">
    <source>
        <dbReference type="SAM" id="SignalP"/>
    </source>
</evidence>
<dbReference type="EMBL" id="WHJH01000001">
    <property type="protein sequence ID" value="NHZ87603.1"/>
    <property type="molecule type" value="Genomic_DNA"/>
</dbReference>
<proteinExistence type="predicted"/>
<dbReference type="InterPro" id="IPR013424">
    <property type="entry name" value="Ice-binding_C"/>
</dbReference>
<keyword evidence="1" id="KW-0732">Signal</keyword>
<evidence type="ECO:0000259" key="2">
    <source>
        <dbReference type="Pfam" id="PF07589"/>
    </source>
</evidence>
<dbReference type="Proteomes" id="UP000609726">
    <property type="component" value="Unassembled WGS sequence"/>
</dbReference>